<dbReference type="Proteomes" id="UP000830167">
    <property type="component" value="Chromosome"/>
</dbReference>
<evidence type="ECO:0000313" key="2">
    <source>
        <dbReference type="EMBL" id="UOF89041.1"/>
    </source>
</evidence>
<dbReference type="PANTHER" id="PTHR35882">
    <property type="entry name" value="PELA"/>
    <property type="match status" value="1"/>
</dbReference>
<name>A0ABY4CI18_9BACL</name>
<dbReference type="SUPFAM" id="SSF51445">
    <property type="entry name" value="(Trans)glycosidases"/>
    <property type="match status" value="1"/>
</dbReference>
<gene>
    <name evidence="2" type="ORF">LSG31_14025</name>
</gene>
<dbReference type="EMBL" id="CP089291">
    <property type="protein sequence ID" value="UOF89041.1"/>
    <property type="molecule type" value="Genomic_DNA"/>
</dbReference>
<keyword evidence="3" id="KW-1185">Reference proteome</keyword>
<dbReference type="Gene3D" id="3.20.20.70">
    <property type="entry name" value="Aldolase class I"/>
    <property type="match status" value="1"/>
</dbReference>
<evidence type="ECO:0000259" key="1">
    <source>
        <dbReference type="Pfam" id="PF03537"/>
    </source>
</evidence>
<proteinExistence type="predicted"/>
<accession>A0ABY4CI18</accession>
<evidence type="ECO:0000313" key="3">
    <source>
        <dbReference type="Proteomes" id="UP000830167"/>
    </source>
</evidence>
<protein>
    <submittedName>
        <fullName evidence="2">Endo alpha-1,4 polygalactosaminidase</fullName>
    </submittedName>
</protein>
<dbReference type="InterPro" id="IPR017853">
    <property type="entry name" value="GH"/>
</dbReference>
<dbReference type="PANTHER" id="PTHR35882:SF2">
    <property type="entry name" value="PELA"/>
    <property type="match status" value="1"/>
</dbReference>
<dbReference type="RefSeq" id="WP_347435723.1">
    <property type="nucleotide sequence ID" value="NZ_CP089291.1"/>
</dbReference>
<reference evidence="2" key="1">
    <citation type="submission" date="2021-12" db="EMBL/GenBank/DDBJ databases">
        <title>Alicyclobacillaceae gen. nov., sp. nov., isolated from chalcocite enrichment system.</title>
        <authorList>
            <person name="Jiang Z."/>
        </authorList>
    </citation>
    <scope>NUCLEOTIDE SEQUENCE</scope>
    <source>
        <strain evidence="2">MYW30-H2</strain>
    </source>
</reference>
<feature type="domain" description="Glycoside-hydrolase family GH114 TIM-barrel" evidence="1">
    <location>
        <begin position="34"/>
        <end position="207"/>
    </location>
</feature>
<organism evidence="2 3">
    <name type="scientific">Fodinisporobacter ferrooxydans</name>
    <dbReference type="NCBI Taxonomy" id="2901836"/>
    <lineage>
        <taxon>Bacteria</taxon>
        <taxon>Bacillati</taxon>
        <taxon>Bacillota</taxon>
        <taxon>Bacilli</taxon>
        <taxon>Bacillales</taxon>
        <taxon>Alicyclobacillaceae</taxon>
        <taxon>Fodinisporobacter</taxon>
    </lineage>
</organism>
<sequence length="265" mass="31288">MYRNIFHHLLPKKNKGPLGNVNSFIIYYHAIEQTILTKLTAYDLIILEPRQISKTQVHELRQAKPEQPFLFGYVSIMQTPHWNEMRRNSVKKNDYFLEHGAPRFFPQWGSYLMDLRSENYRKILIEEIHQQIASKHLSGIFLDTVDDIDHSVMEHNVRQEMGLAYKEFLTEMIRTFPNLLLIQNRGFDQLDEVGSFLHGILWEDWNGKQIADEWVIYQLTRMKNLQKQGIQIFCVSEENRPIHKKTARSLGFIHLVASSGYNTLD</sequence>
<dbReference type="InterPro" id="IPR013785">
    <property type="entry name" value="Aldolase_TIM"/>
</dbReference>
<dbReference type="InterPro" id="IPR004352">
    <property type="entry name" value="GH114_TIM-barrel"/>
</dbReference>
<dbReference type="Pfam" id="PF03537">
    <property type="entry name" value="Glyco_hydro_114"/>
    <property type="match status" value="1"/>
</dbReference>